<dbReference type="Proteomes" id="UP001249851">
    <property type="component" value="Unassembled WGS sequence"/>
</dbReference>
<feature type="compositionally biased region" description="Polar residues" evidence="1">
    <location>
        <begin position="128"/>
        <end position="145"/>
    </location>
</feature>
<feature type="compositionally biased region" description="Basic and acidic residues" evidence="1">
    <location>
        <begin position="113"/>
        <end position="127"/>
    </location>
</feature>
<feature type="compositionally biased region" description="Basic and acidic residues" evidence="1">
    <location>
        <begin position="39"/>
        <end position="96"/>
    </location>
</feature>
<reference evidence="2" key="1">
    <citation type="journal article" date="2023" name="G3 (Bethesda)">
        <title>Whole genome assembly and annotation of the endangered Caribbean coral Acropora cervicornis.</title>
        <authorList>
            <person name="Selwyn J.D."/>
            <person name="Vollmer S.V."/>
        </authorList>
    </citation>
    <scope>NUCLEOTIDE SEQUENCE</scope>
    <source>
        <strain evidence="2">K2</strain>
    </source>
</reference>
<reference evidence="2" key="2">
    <citation type="journal article" date="2023" name="Science">
        <title>Genomic signatures of disease resistance in endangered staghorn corals.</title>
        <authorList>
            <person name="Vollmer S.V."/>
            <person name="Selwyn J.D."/>
            <person name="Despard B.A."/>
            <person name="Roesel C.L."/>
        </authorList>
    </citation>
    <scope>NUCLEOTIDE SEQUENCE</scope>
    <source>
        <strain evidence="2">K2</strain>
    </source>
</reference>
<keyword evidence="3" id="KW-1185">Reference proteome</keyword>
<feature type="region of interest" description="Disordered" evidence="1">
    <location>
        <begin position="31"/>
        <end position="98"/>
    </location>
</feature>
<proteinExistence type="predicted"/>
<dbReference type="EMBL" id="JARQWQ010000129">
    <property type="protein sequence ID" value="KAK2549250.1"/>
    <property type="molecule type" value="Genomic_DNA"/>
</dbReference>
<feature type="region of interest" description="Disordered" evidence="1">
    <location>
        <begin position="113"/>
        <end position="145"/>
    </location>
</feature>
<dbReference type="AlphaFoldDB" id="A0AAD9PV66"/>
<protein>
    <submittedName>
        <fullName evidence="2">Uncharacterized protein</fullName>
    </submittedName>
</protein>
<comment type="caution">
    <text evidence="2">The sequence shown here is derived from an EMBL/GenBank/DDBJ whole genome shotgun (WGS) entry which is preliminary data.</text>
</comment>
<evidence type="ECO:0000313" key="3">
    <source>
        <dbReference type="Proteomes" id="UP001249851"/>
    </source>
</evidence>
<evidence type="ECO:0000256" key="1">
    <source>
        <dbReference type="SAM" id="MobiDB-lite"/>
    </source>
</evidence>
<accession>A0AAD9PV66</accession>
<evidence type="ECO:0000313" key="2">
    <source>
        <dbReference type="EMBL" id="KAK2549250.1"/>
    </source>
</evidence>
<sequence>MVKGYDFSRFAFFQISPDEEDFDPRMLDQVRSKLKKRKMGNEEKDDLDEKMVKDPSTKSKQESARTEYKRLKKEMMETKRNRDKEGKKHSESKGESDVLAAFHAEQVTYLEKKKAAQKRKGEGRDEQVTSNKYGFSLKLSQASLQ</sequence>
<name>A0AAD9PV66_ACRCE</name>
<organism evidence="2 3">
    <name type="scientific">Acropora cervicornis</name>
    <name type="common">Staghorn coral</name>
    <dbReference type="NCBI Taxonomy" id="6130"/>
    <lineage>
        <taxon>Eukaryota</taxon>
        <taxon>Metazoa</taxon>
        <taxon>Cnidaria</taxon>
        <taxon>Anthozoa</taxon>
        <taxon>Hexacorallia</taxon>
        <taxon>Scleractinia</taxon>
        <taxon>Astrocoeniina</taxon>
        <taxon>Acroporidae</taxon>
        <taxon>Acropora</taxon>
    </lineage>
</organism>
<gene>
    <name evidence="2" type="ORF">P5673_030365</name>
</gene>